<feature type="compositionally biased region" description="Polar residues" evidence="2">
    <location>
        <begin position="100"/>
        <end position="136"/>
    </location>
</feature>
<dbReference type="EMBL" id="BQFW01000012">
    <property type="protein sequence ID" value="GJJ76463.1"/>
    <property type="molecule type" value="Genomic_DNA"/>
</dbReference>
<evidence type="ECO:0000313" key="3">
    <source>
        <dbReference type="EMBL" id="GJJ76463.1"/>
    </source>
</evidence>
<feature type="region of interest" description="Disordered" evidence="2">
    <location>
        <begin position="1"/>
        <end position="32"/>
    </location>
</feature>
<feature type="compositionally biased region" description="Polar residues" evidence="2">
    <location>
        <begin position="1"/>
        <end position="20"/>
    </location>
</feature>
<comment type="caution">
    <text evidence="3">The sequence shown here is derived from an EMBL/GenBank/DDBJ whole genome shotgun (WGS) entry which is preliminary data.</text>
</comment>
<feature type="region of interest" description="Disordered" evidence="2">
    <location>
        <begin position="79"/>
        <end position="187"/>
    </location>
</feature>
<dbReference type="PANTHER" id="PTHR32258">
    <property type="entry name" value="PROTEIN NETWORKED 4A"/>
    <property type="match status" value="1"/>
</dbReference>
<feature type="coiled-coil region" evidence="1">
    <location>
        <begin position="873"/>
        <end position="930"/>
    </location>
</feature>
<feature type="compositionally biased region" description="Polar residues" evidence="2">
    <location>
        <begin position="256"/>
        <end position="283"/>
    </location>
</feature>
<dbReference type="OrthoDB" id="2445723at2759"/>
<dbReference type="Proteomes" id="UP000827284">
    <property type="component" value="Unassembled WGS sequence"/>
</dbReference>
<gene>
    <name evidence="3" type="ORF">EMPS_08822</name>
</gene>
<reference evidence="3" key="2">
    <citation type="journal article" date="2022" name="Microbiol. Resour. Announc.">
        <title>Whole-Genome Sequence of Entomortierella parvispora E1425, a Mucoromycotan Fungus Associated with Burkholderiaceae-Related Endosymbiotic Bacteria.</title>
        <authorList>
            <person name="Herlambang A."/>
            <person name="Guo Y."/>
            <person name="Takashima Y."/>
            <person name="Narisawa K."/>
            <person name="Ohta H."/>
            <person name="Nishizawa T."/>
        </authorList>
    </citation>
    <scope>NUCLEOTIDE SEQUENCE</scope>
    <source>
        <strain evidence="3">E1425</strain>
    </source>
</reference>
<feature type="region of interest" description="Disordered" evidence="2">
    <location>
        <begin position="209"/>
        <end position="374"/>
    </location>
</feature>
<protein>
    <submittedName>
        <fullName evidence="3">Uncharacterized protein</fullName>
    </submittedName>
</protein>
<feature type="compositionally biased region" description="Low complexity" evidence="2">
    <location>
        <begin position="336"/>
        <end position="354"/>
    </location>
</feature>
<feature type="coiled-coil region" evidence="1">
    <location>
        <begin position="376"/>
        <end position="626"/>
    </location>
</feature>
<dbReference type="InterPro" id="IPR051861">
    <property type="entry name" value="NET_actin-binding_domain"/>
</dbReference>
<keyword evidence="1" id="KW-0175">Coiled coil</keyword>
<dbReference type="AlphaFoldDB" id="A0A9P3LZQ8"/>
<organism evidence="3 4">
    <name type="scientific">Entomortierella parvispora</name>
    <dbReference type="NCBI Taxonomy" id="205924"/>
    <lineage>
        <taxon>Eukaryota</taxon>
        <taxon>Fungi</taxon>
        <taxon>Fungi incertae sedis</taxon>
        <taxon>Mucoromycota</taxon>
        <taxon>Mortierellomycotina</taxon>
        <taxon>Mortierellomycetes</taxon>
        <taxon>Mortierellales</taxon>
        <taxon>Mortierellaceae</taxon>
        <taxon>Entomortierella</taxon>
    </lineage>
</organism>
<proteinExistence type="predicted"/>
<feature type="compositionally biased region" description="Polar residues" evidence="2">
    <location>
        <begin position="229"/>
        <end position="242"/>
    </location>
</feature>
<accession>A0A9P3LZQ8</accession>
<keyword evidence="4" id="KW-1185">Reference proteome</keyword>
<dbReference type="PANTHER" id="PTHR32258:SF28">
    <property type="entry name" value="PROTEIN NETWORKED 3A-RELATED"/>
    <property type="match status" value="1"/>
</dbReference>
<evidence type="ECO:0000256" key="2">
    <source>
        <dbReference type="SAM" id="MobiDB-lite"/>
    </source>
</evidence>
<sequence>MAASSTARTLSLQGSPSVSLANHPHRSSLKATNNQVRWPVNLNQLAAISLDDDSDLDRSLTDVSRDDIGSVKLLRMLKDSDDESSSALSSDSRLRRPRSTYSNMQQTQQKQKLGNPAARSSLQMISDPQLSSTSIPKPQRSRSDNRGPTDASAISRLSRHSSLRQHQSEVALTTAKRQSYAGNSPEDMESIYSEAQALAQRLSAQSARVNGTTAVPEGMARPAVKREALTQSGIPSNRTSVSGGDVGSMLRKPRASLTQASRLSVPSKLTTSNSTPTLKTRTGITAIPGSKPESRTNGPALKPREQEREVPSPSRIPGSPTSSLPTPAARKLAGLQQQSPLSRSSSKSNSSESQMAPALLPNLPISPVSTNESQTIAELTEELEMWKTEAREHQREKAATEGLRKQITILERDLETALETLQNTEGKLIQTKAEQDSLQPKLSEYEKTMQEMKSEMERERSQREQLKAEEVAVRQQEQEDLRAVSEAKVAELERQLTKAHQEIEQLEIQASPPELQDIQQALFSATQDLEESKLVAKKLEADLAEEKIKVSREQEDSGHLLVKLSQLQETIANQLRDNNDLKDQVKEHDKCIENAEMVEYKHKQELSKLQNDINAQQKSLLQEQEQRAMIEQAFQEQQFQSHQLQQQIQLQQTQLLQQQTEIVNLRAALEVEQKQSALLQEQRLNNPQFGRRVSLDGELNGSFLMIETTNSFGSQSGPPTCSDAGMKLPGQSPIHASYQPTTLLSSPGTGTGGFVPTGSSAGLSSIHQQGSVGTGVMNRPIQSNTGFANQGGLTGAAAGLPPTGATVIGGMASSSGSAPILAPMEVEVKPRMIHRGSSGSISGILANSGPAANNRLSMHGDPMGSSGGVTQSVEELTAQLQTLIKEKEKLQAELSKIPISGGGPMSRRKMEMLEEQMDETERAISKIRYNIRMKS</sequence>
<feature type="coiled-coil region" evidence="1">
    <location>
        <begin position="655"/>
        <end position="682"/>
    </location>
</feature>
<name>A0A9P3LZQ8_9FUNG</name>
<evidence type="ECO:0000313" key="4">
    <source>
        <dbReference type="Proteomes" id="UP000827284"/>
    </source>
</evidence>
<evidence type="ECO:0000256" key="1">
    <source>
        <dbReference type="SAM" id="Coils"/>
    </source>
</evidence>
<reference evidence="3" key="1">
    <citation type="submission" date="2021-11" db="EMBL/GenBank/DDBJ databases">
        <authorList>
            <person name="Herlambang A."/>
            <person name="Guo Y."/>
            <person name="Takashima Y."/>
            <person name="Nishizawa T."/>
        </authorList>
    </citation>
    <scope>NUCLEOTIDE SEQUENCE</scope>
    <source>
        <strain evidence="3">E1425</strain>
    </source>
</reference>